<protein>
    <recommendedName>
        <fullName evidence="4">HTH hxlR-type domain-containing protein</fullName>
    </recommendedName>
</protein>
<keyword evidence="3" id="KW-0804">Transcription</keyword>
<dbReference type="GO" id="GO:0003677">
    <property type="term" value="F:DNA binding"/>
    <property type="evidence" value="ECO:0007669"/>
    <property type="project" value="UniProtKB-KW"/>
</dbReference>
<evidence type="ECO:0000259" key="4">
    <source>
        <dbReference type="PROSITE" id="PS51118"/>
    </source>
</evidence>
<proteinExistence type="predicted"/>
<keyword evidence="2" id="KW-0238">DNA-binding</keyword>
<dbReference type="PANTHER" id="PTHR33204">
    <property type="entry name" value="TRANSCRIPTIONAL REGULATOR, MARR FAMILY"/>
    <property type="match status" value="1"/>
</dbReference>
<feature type="domain" description="HTH hxlR-type" evidence="4">
    <location>
        <begin position="1"/>
        <end position="84"/>
    </location>
</feature>
<dbReference type="InterPro" id="IPR002577">
    <property type="entry name" value="HTH_HxlR"/>
</dbReference>
<keyword evidence="1" id="KW-0805">Transcription regulation</keyword>
<comment type="caution">
    <text evidence="5">The sequence shown here is derived from an EMBL/GenBank/DDBJ whole genome shotgun (WGS) entry which is preliminary data.</text>
</comment>
<dbReference type="PANTHER" id="PTHR33204:SF18">
    <property type="entry name" value="TRANSCRIPTIONAL REGULATORY PROTEIN"/>
    <property type="match status" value="1"/>
</dbReference>
<dbReference type="EMBL" id="PSZC01000004">
    <property type="protein sequence ID" value="PPJ38760.1"/>
    <property type="molecule type" value="Genomic_DNA"/>
</dbReference>
<evidence type="ECO:0000313" key="5">
    <source>
        <dbReference type="EMBL" id="PPJ38760.1"/>
    </source>
</evidence>
<sequence length="126" mass="13383">MLVIRELCSGPRRYSDLFADLPGISTDILAARLKDLERDGILTHRKVGSRSAAAVYELTPAGTVTVHIGDTAPHYVIGAAGISHHEGPAPAADHEFRLDLAEATEIATGTRRFADVVAEPGRGARS</sequence>
<name>A0A2S6AU74_9NOCA</name>
<dbReference type="Gene3D" id="1.10.10.10">
    <property type="entry name" value="Winged helix-like DNA-binding domain superfamily/Winged helix DNA-binding domain"/>
    <property type="match status" value="1"/>
</dbReference>
<organism evidence="5 6">
    <name type="scientific">Nocardia nova</name>
    <dbReference type="NCBI Taxonomy" id="37330"/>
    <lineage>
        <taxon>Bacteria</taxon>
        <taxon>Bacillati</taxon>
        <taxon>Actinomycetota</taxon>
        <taxon>Actinomycetes</taxon>
        <taxon>Mycobacteriales</taxon>
        <taxon>Nocardiaceae</taxon>
        <taxon>Nocardia</taxon>
    </lineage>
</organism>
<evidence type="ECO:0000256" key="3">
    <source>
        <dbReference type="ARBA" id="ARBA00023163"/>
    </source>
</evidence>
<reference evidence="5 6" key="1">
    <citation type="submission" date="2018-02" db="EMBL/GenBank/DDBJ databases">
        <title>8 Nocardia nova and 1 Nocardia cyriacigeorgica strain used for evolution to TMP-SMX.</title>
        <authorList>
            <person name="Mehta H."/>
            <person name="Weng J."/>
            <person name="Shamoo Y."/>
        </authorList>
    </citation>
    <scope>NUCLEOTIDE SEQUENCE [LARGE SCALE GENOMIC DNA]</scope>
    <source>
        <strain evidence="5 6">MDA3139</strain>
    </source>
</reference>
<evidence type="ECO:0000256" key="1">
    <source>
        <dbReference type="ARBA" id="ARBA00023015"/>
    </source>
</evidence>
<dbReference type="InterPro" id="IPR036390">
    <property type="entry name" value="WH_DNA-bd_sf"/>
</dbReference>
<gene>
    <name evidence="5" type="ORF">C5E45_07700</name>
</gene>
<dbReference type="PROSITE" id="PS51118">
    <property type="entry name" value="HTH_HXLR"/>
    <property type="match status" value="1"/>
</dbReference>
<dbReference type="AlphaFoldDB" id="A0A2S6AU74"/>
<dbReference type="SUPFAM" id="SSF46785">
    <property type="entry name" value="Winged helix' DNA-binding domain"/>
    <property type="match status" value="1"/>
</dbReference>
<dbReference type="InterPro" id="IPR036388">
    <property type="entry name" value="WH-like_DNA-bd_sf"/>
</dbReference>
<accession>A0A2S6AU74</accession>
<evidence type="ECO:0000313" key="6">
    <source>
        <dbReference type="Proteomes" id="UP000239874"/>
    </source>
</evidence>
<evidence type="ECO:0000256" key="2">
    <source>
        <dbReference type="ARBA" id="ARBA00023125"/>
    </source>
</evidence>
<dbReference type="OrthoDB" id="9792527at2"/>
<dbReference type="Pfam" id="PF01638">
    <property type="entry name" value="HxlR"/>
    <property type="match status" value="1"/>
</dbReference>
<dbReference type="Proteomes" id="UP000239874">
    <property type="component" value="Unassembled WGS sequence"/>
</dbReference>